<dbReference type="SUPFAM" id="SSF52833">
    <property type="entry name" value="Thioredoxin-like"/>
    <property type="match status" value="1"/>
</dbReference>
<dbReference type="PANTHER" id="PTHR13887:SF41">
    <property type="entry name" value="THIOREDOXIN SUPERFAMILY PROTEIN"/>
    <property type="match status" value="1"/>
</dbReference>
<comment type="caution">
    <text evidence="2">The sequence shown here is derived from an EMBL/GenBank/DDBJ whole genome shotgun (WGS) entry which is preliminary data.</text>
</comment>
<feature type="domain" description="DSBA-like thioredoxin" evidence="1">
    <location>
        <begin position="6"/>
        <end position="210"/>
    </location>
</feature>
<dbReference type="Gene3D" id="3.40.30.10">
    <property type="entry name" value="Glutaredoxin"/>
    <property type="match status" value="1"/>
</dbReference>
<dbReference type="InterPro" id="IPR001853">
    <property type="entry name" value="DSBA-like_thioredoxin_dom"/>
</dbReference>
<dbReference type="EMBL" id="MU853371">
    <property type="protein sequence ID" value="KAK4107632.1"/>
    <property type="molecule type" value="Genomic_DNA"/>
</dbReference>
<reference evidence="2" key="2">
    <citation type="submission" date="2023-05" db="EMBL/GenBank/DDBJ databases">
        <authorList>
            <consortium name="Lawrence Berkeley National Laboratory"/>
            <person name="Steindorff A."/>
            <person name="Hensen N."/>
            <person name="Bonometti L."/>
            <person name="Westerberg I."/>
            <person name="Brannstrom I.O."/>
            <person name="Guillou S."/>
            <person name="Cros-Aarteil S."/>
            <person name="Calhoun S."/>
            <person name="Haridas S."/>
            <person name="Kuo A."/>
            <person name="Mondo S."/>
            <person name="Pangilinan J."/>
            <person name="Riley R."/>
            <person name="Labutti K."/>
            <person name="Andreopoulos B."/>
            <person name="Lipzen A."/>
            <person name="Chen C."/>
            <person name="Yanf M."/>
            <person name="Daum C."/>
            <person name="Ng V."/>
            <person name="Clum A."/>
            <person name="Ohm R."/>
            <person name="Martin F."/>
            <person name="Silar P."/>
            <person name="Natvig D."/>
            <person name="Lalanne C."/>
            <person name="Gautier V."/>
            <person name="Ament-Velasquez S.L."/>
            <person name="Kruys A."/>
            <person name="Hutchinson M.I."/>
            <person name="Powell A.J."/>
            <person name="Barry K."/>
            <person name="Miller A.N."/>
            <person name="Grigoriev I.V."/>
            <person name="Debuchy R."/>
            <person name="Gladieux P."/>
            <person name="Thoren M.H."/>
            <person name="Johannesson H."/>
        </authorList>
    </citation>
    <scope>NUCLEOTIDE SEQUENCE</scope>
    <source>
        <strain evidence="2">CBS 508.74</strain>
    </source>
</reference>
<dbReference type="InterPro" id="IPR036249">
    <property type="entry name" value="Thioredoxin-like_sf"/>
</dbReference>
<dbReference type="PANTHER" id="PTHR13887">
    <property type="entry name" value="GLUTATHIONE S-TRANSFERASE KAPPA"/>
    <property type="match status" value="1"/>
</dbReference>
<dbReference type="AlphaFoldDB" id="A0AAN6QI13"/>
<dbReference type="GeneID" id="89936520"/>
<protein>
    <submittedName>
        <fullName evidence="2">DSBA oxidoreductase</fullName>
    </submittedName>
</protein>
<sequence>MTNFAIKVVSDNVCPWCYVGKRRLDKAIELYKKTYPTGKDDTFTISWSPFYLDETAPKHGVPVLERLAQRFGQERVRAMSDRLRTIGAQEGIHFSFAGKLGNTRDSHRLIQLGKLKGNEVENRIVMELFRSYFEGTADITSHETLIEAGAKAGIDREEVKEWLETGKGGEEVDAEVREAKRNGISGVPHYVIQGKWEIGGAQDPETFVEVFAKVKEDEKV</sequence>
<organism evidence="2 3">
    <name type="scientific">Canariomyces notabilis</name>
    <dbReference type="NCBI Taxonomy" id="2074819"/>
    <lineage>
        <taxon>Eukaryota</taxon>
        <taxon>Fungi</taxon>
        <taxon>Dikarya</taxon>
        <taxon>Ascomycota</taxon>
        <taxon>Pezizomycotina</taxon>
        <taxon>Sordariomycetes</taxon>
        <taxon>Sordariomycetidae</taxon>
        <taxon>Sordariales</taxon>
        <taxon>Chaetomiaceae</taxon>
        <taxon>Canariomyces</taxon>
    </lineage>
</organism>
<gene>
    <name evidence="2" type="ORF">N656DRAFT_719730</name>
</gene>
<dbReference type="CDD" id="cd03024">
    <property type="entry name" value="DsbA_FrnE"/>
    <property type="match status" value="1"/>
</dbReference>
<dbReference type="GO" id="GO:0016491">
    <property type="term" value="F:oxidoreductase activity"/>
    <property type="evidence" value="ECO:0007669"/>
    <property type="project" value="InterPro"/>
</dbReference>
<dbReference type="RefSeq" id="XP_064665202.1">
    <property type="nucleotide sequence ID" value="XM_064812395.1"/>
</dbReference>
<evidence type="ECO:0000313" key="2">
    <source>
        <dbReference type="EMBL" id="KAK4107632.1"/>
    </source>
</evidence>
<dbReference type="Pfam" id="PF01323">
    <property type="entry name" value="DSBA"/>
    <property type="match status" value="1"/>
</dbReference>
<reference evidence="2" key="1">
    <citation type="journal article" date="2023" name="Mol. Phylogenet. Evol.">
        <title>Genome-scale phylogeny and comparative genomics of the fungal order Sordariales.</title>
        <authorList>
            <person name="Hensen N."/>
            <person name="Bonometti L."/>
            <person name="Westerberg I."/>
            <person name="Brannstrom I.O."/>
            <person name="Guillou S."/>
            <person name="Cros-Aarteil S."/>
            <person name="Calhoun S."/>
            <person name="Haridas S."/>
            <person name="Kuo A."/>
            <person name="Mondo S."/>
            <person name="Pangilinan J."/>
            <person name="Riley R."/>
            <person name="LaButti K."/>
            <person name="Andreopoulos B."/>
            <person name="Lipzen A."/>
            <person name="Chen C."/>
            <person name="Yan M."/>
            <person name="Daum C."/>
            <person name="Ng V."/>
            <person name="Clum A."/>
            <person name="Steindorff A."/>
            <person name="Ohm R.A."/>
            <person name="Martin F."/>
            <person name="Silar P."/>
            <person name="Natvig D.O."/>
            <person name="Lalanne C."/>
            <person name="Gautier V."/>
            <person name="Ament-Velasquez S.L."/>
            <person name="Kruys A."/>
            <person name="Hutchinson M.I."/>
            <person name="Powell A.J."/>
            <person name="Barry K."/>
            <person name="Miller A.N."/>
            <person name="Grigoriev I.V."/>
            <person name="Debuchy R."/>
            <person name="Gladieux P."/>
            <person name="Hiltunen Thoren M."/>
            <person name="Johannesson H."/>
        </authorList>
    </citation>
    <scope>NUCLEOTIDE SEQUENCE</scope>
    <source>
        <strain evidence="2">CBS 508.74</strain>
    </source>
</reference>
<proteinExistence type="predicted"/>
<keyword evidence="3" id="KW-1185">Reference proteome</keyword>
<dbReference type="Proteomes" id="UP001302812">
    <property type="component" value="Unassembled WGS sequence"/>
</dbReference>
<accession>A0AAN6QI13</accession>
<name>A0AAN6QI13_9PEZI</name>
<evidence type="ECO:0000259" key="1">
    <source>
        <dbReference type="Pfam" id="PF01323"/>
    </source>
</evidence>
<evidence type="ECO:0000313" key="3">
    <source>
        <dbReference type="Proteomes" id="UP001302812"/>
    </source>
</evidence>